<reference evidence="3" key="1">
    <citation type="journal article" date="2019" name="Int. J. Syst. Evol. Microbiol.">
        <title>The Global Catalogue of Microorganisms (GCM) 10K type strain sequencing project: providing services to taxonomists for standard genome sequencing and annotation.</title>
        <authorList>
            <consortium name="The Broad Institute Genomics Platform"/>
            <consortium name="The Broad Institute Genome Sequencing Center for Infectious Disease"/>
            <person name="Wu L."/>
            <person name="Ma J."/>
        </authorList>
    </citation>
    <scope>NUCLEOTIDE SEQUENCE [LARGE SCALE GENOMIC DNA]</scope>
    <source>
        <strain evidence="3">JCM 18326</strain>
    </source>
</reference>
<evidence type="ECO:0000259" key="1">
    <source>
        <dbReference type="Pfam" id="PF13439"/>
    </source>
</evidence>
<dbReference type="Proteomes" id="UP001500298">
    <property type="component" value="Unassembled WGS sequence"/>
</dbReference>
<dbReference type="PANTHER" id="PTHR12526:SF630">
    <property type="entry name" value="GLYCOSYLTRANSFERASE"/>
    <property type="match status" value="1"/>
</dbReference>
<organism evidence="2 3">
    <name type="scientific">Algivirga pacifica</name>
    <dbReference type="NCBI Taxonomy" id="1162670"/>
    <lineage>
        <taxon>Bacteria</taxon>
        <taxon>Pseudomonadati</taxon>
        <taxon>Bacteroidota</taxon>
        <taxon>Cytophagia</taxon>
        <taxon>Cytophagales</taxon>
        <taxon>Flammeovirgaceae</taxon>
        <taxon>Algivirga</taxon>
    </lineage>
</organism>
<proteinExistence type="predicted"/>
<dbReference type="SUPFAM" id="SSF53756">
    <property type="entry name" value="UDP-Glycosyltransferase/glycogen phosphorylase"/>
    <property type="match status" value="1"/>
</dbReference>
<dbReference type="EMBL" id="BAABJX010000057">
    <property type="protein sequence ID" value="GAA4847763.1"/>
    <property type="molecule type" value="Genomic_DNA"/>
</dbReference>
<dbReference type="PANTHER" id="PTHR12526">
    <property type="entry name" value="GLYCOSYLTRANSFERASE"/>
    <property type="match status" value="1"/>
</dbReference>
<dbReference type="CDD" id="cd03801">
    <property type="entry name" value="GT4_PimA-like"/>
    <property type="match status" value="1"/>
</dbReference>
<sequence length="394" mass="44881">MKNILFITWDGPQVNYLQGLFLPIFSALKQKGYQFHIIQFTWGNDIGTKEACEQEGVFYHRISVIRKLQPLGELYTLWKSRREIIRYAKQHKIGIVMPRSIYPMLLVRWITQKLDCKVLFDADGLALDERVDFGGWSPSSLVYRFLRDVEYTGGVLADAIIVRSQKAKEIIAHRTGQHAEEKIVVVRNGKAVPDINVLYAGREALRKELGVAVDEKLLIYVGSIGTQYCVEEMFRFFSLINQKVASRFLVLTKDKKSLQPFLDSLPTDLMKKVIVRSVPSEKVLEYVSAADLGLAFRKPSFSMQAVAPIKVGEYLLGGVPVVSTKGIGDTENILTGDTYGFLLDDLSEETLERVISRWQSRVYDYDCIHQRGVEYFSLDKAVEDYEKALELCVL</sequence>
<dbReference type="Gene3D" id="3.40.50.2000">
    <property type="entry name" value="Glycogen Phosphorylase B"/>
    <property type="match status" value="2"/>
</dbReference>
<name>A0ABP9DLT8_9BACT</name>
<dbReference type="Pfam" id="PF13439">
    <property type="entry name" value="Glyco_transf_4"/>
    <property type="match status" value="1"/>
</dbReference>
<evidence type="ECO:0000313" key="2">
    <source>
        <dbReference type="EMBL" id="GAA4847763.1"/>
    </source>
</evidence>
<evidence type="ECO:0000313" key="3">
    <source>
        <dbReference type="Proteomes" id="UP001500298"/>
    </source>
</evidence>
<gene>
    <name evidence="2" type="ORF">GCM10023331_35620</name>
</gene>
<keyword evidence="3" id="KW-1185">Reference proteome</keyword>
<dbReference type="InterPro" id="IPR028098">
    <property type="entry name" value="Glyco_trans_4-like_N"/>
</dbReference>
<protein>
    <recommendedName>
        <fullName evidence="1">Glycosyltransferase subfamily 4-like N-terminal domain-containing protein</fullName>
    </recommendedName>
</protein>
<dbReference type="RefSeq" id="WP_345374284.1">
    <property type="nucleotide sequence ID" value="NZ_BAABJX010000057.1"/>
</dbReference>
<comment type="caution">
    <text evidence="2">The sequence shown here is derived from an EMBL/GenBank/DDBJ whole genome shotgun (WGS) entry which is preliminary data.</text>
</comment>
<feature type="domain" description="Glycosyltransferase subfamily 4-like N-terminal" evidence="1">
    <location>
        <begin position="27"/>
        <end position="189"/>
    </location>
</feature>
<accession>A0ABP9DLT8</accession>